<dbReference type="OrthoDB" id="286488at2"/>
<reference evidence="1 2" key="1">
    <citation type="submission" date="2019-02" db="EMBL/GenBank/DDBJ databases">
        <title>Deep-cultivation of Planctomycetes and their phenomic and genomic characterization uncovers novel biology.</title>
        <authorList>
            <person name="Wiegand S."/>
            <person name="Jogler M."/>
            <person name="Boedeker C."/>
            <person name="Pinto D."/>
            <person name="Vollmers J."/>
            <person name="Rivas-Marin E."/>
            <person name="Kohn T."/>
            <person name="Peeters S.H."/>
            <person name="Heuer A."/>
            <person name="Rast P."/>
            <person name="Oberbeckmann S."/>
            <person name="Bunk B."/>
            <person name="Jeske O."/>
            <person name="Meyerdierks A."/>
            <person name="Storesund J.E."/>
            <person name="Kallscheuer N."/>
            <person name="Luecker S."/>
            <person name="Lage O.M."/>
            <person name="Pohl T."/>
            <person name="Merkel B.J."/>
            <person name="Hornburger P."/>
            <person name="Mueller R.-W."/>
            <person name="Bruemmer F."/>
            <person name="Labrenz M."/>
            <person name="Spormann A.M."/>
            <person name="Op Den Camp H."/>
            <person name="Overmann J."/>
            <person name="Amann R."/>
            <person name="Jetten M.S.M."/>
            <person name="Mascher T."/>
            <person name="Medema M.H."/>
            <person name="Devos D.P."/>
            <person name="Kaster A.-K."/>
            <person name="Ovreas L."/>
            <person name="Rohde M."/>
            <person name="Galperin M.Y."/>
            <person name="Jogler C."/>
        </authorList>
    </citation>
    <scope>NUCLEOTIDE SEQUENCE [LARGE SCALE GENOMIC DNA]</scope>
    <source>
        <strain evidence="1 2">Pla22</strain>
    </source>
</reference>
<dbReference type="RefSeq" id="WP_146515790.1">
    <property type="nucleotide sequence ID" value="NZ_SJPI01000002.1"/>
</dbReference>
<comment type="caution">
    <text evidence="1">The sequence shown here is derived from an EMBL/GenBank/DDBJ whole genome shotgun (WGS) entry which is preliminary data.</text>
</comment>
<protein>
    <recommendedName>
        <fullName evidence="3">N-acetyltransferase domain-containing protein</fullName>
    </recommendedName>
</protein>
<keyword evidence="2" id="KW-1185">Reference proteome</keyword>
<gene>
    <name evidence="1" type="ORF">Pla22_33250</name>
</gene>
<dbReference type="AlphaFoldDB" id="A0A5C5WLD9"/>
<sequence length="160" mass="18726">MFTLDHTTDIIADADKLRRWRNGRIVMEHGKLVRVEKRLMCGNVSMAQVWWQAHYGRTDDAICWLDYHQPRGLPGFLTLDYVRSGSQAGYRSFSGAVHVLHEIAKIRGAQAIVAHVSNGKISDRFLERMGWQRHLEDWKGRHWIRRFYDGYPESNLARFS</sequence>
<organism evidence="1 2">
    <name type="scientific">Rubripirellula amarantea</name>
    <dbReference type="NCBI Taxonomy" id="2527999"/>
    <lineage>
        <taxon>Bacteria</taxon>
        <taxon>Pseudomonadati</taxon>
        <taxon>Planctomycetota</taxon>
        <taxon>Planctomycetia</taxon>
        <taxon>Pirellulales</taxon>
        <taxon>Pirellulaceae</taxon>
        <taxon>Rubripirellula</taxon>
    </lineage>
</organism>
<evidence type="ECO:0000313" key="1">
    <source>
        <dbReference type="EMBL" id="TWT50582.1"/>
    </source>
</evidence>
<evidence type="ECO:0008006" key="3">
    <source>
        <dbReference type="Google" id="ProtNLM"/>
    </source>
</evidence>
<evidence type="ECO:0000313" key="2">
    <source>
        <dbReference type="Proteomes" id="UP000316598"/>
    </source>
</evidence>
<name>A0A5C5WLD9_9BACT</name>
<dbReference type="Proteomes" id="UP000316598">
    <property type="component" value="Unassembled WGS sequence"/>
</dbReference>
<proteinExistence type="predicted"/>
<dbReference type="EMBL" id="SJPI01000002">
    <property type="protein sequence ID" value="TWT50582.1"/>
    <property type="molecule type" value="Genomic_DNA"/>
</dbReference>
<accession>A0A5C5WLD9</accession>